<dbReference type="EMBL" id="JAIQUM010000074">
    <property type="protein sequence ID" value="MBZ5752915.1"/>
    <property type="molecule type" value="Genomic_DNA"/>
</dbReference>
<protein>
    <submittedName>
        <fullName evidence="6">Helix-turn-helix domain-containing protein</fullName>
    </submittedName>
</protein>
<dbReference type="PROSITE" id="PS51077">
    <property type="entry name" value="HTH_ICLR"/>
    <property type="match status" value="1"/>
</dbReference>
<keyword evidence="3" id="KW-0804">Transcription</keyword>
<reference evidence="6" key="1">
    <citation type="submission" date="2024-05" db="EMBL/GenBank/DDBJ databases">
        <title>Metabacillus sp. nov., isolated from the rhizosphere soil of tomato plants.</title>
        <authorList>
            <person name="Ma R."/>
        </authorList>
    </citation>
    <scope>NUCLEOTIDE SEQUENCE</scope>
    <source>
        <strain evidence="6">DBTR6</strain>
    </source>
</reference>
<name>A0ABS7UX61_9BACI</name>
<dbReference type="InterPro" id="IPR014757">
    <property type="entry name" value="Tscrpt_reg_IclR_C"/>
</dbReference>
<dbReference type="Gene3D" id="1.10.10.10">
    <property type="entry name" value="Winged helix-like DNA-binding domain superfamily/Winged helix DNA-binding domain"/>
    <property type="match status" value="1"/>
</dbReference>
<dbReference type="Pfam" id="PF09339">
    <property type="entry name" value="HTH_IclR"/>
    <property type="match status" value="1"/>
</dbReference>
<dbReference type="InterPro" id="IPR036388">
    <property type="entry name" value="WH-like_DNA-bd_sf"/>
</dbReference>
<organism evidence="6 7">
    <name type="scientific">Metabacillus rhizolycopersici</name>
    <dbReference type="NCBI Taxonomy" id="2875709"/>
    <lineage>
        <taxon>Bacteria</taxon>
        <taxon>Bacillati</taxon>
        <taxon>Bacillota</taxon>
        <taxon>Bacilli</taxon>
        <taxon>Bacillales</taxon>
        <taxon>Bacillaceae</taxon>
        <taxon>Metabacillus</taxon>
    </lineage>
</organism>
<keyword evidence="7" id="KW-1185">Reference proteome</keyword>
<dbReference type="RefSeq" id="WP_224141352.1">
    <property type="nucleotide sequence ID" value="NZ_JAIQUM010000074.1"/>
</dbReference>
<feature type="domain" description="IclR-ED" evidence="5">
    <location>
        <begin position="67"/>
        <end position="205"/>
    </location>
</feature>
<comment type="caution">
    <text evidence="6">The sequence shown here is derived from an EMBL/GenBank/DDBJ whole genome shotgun (WGS) entry which is preliminary data.</text>
</comment>
<accession>A0ABS7UX61</accession>
<evidence type="ECO:0000259" key="4">
    <source>
        <dbReference type="PROSITE" id="PS51077"/>
    </source>
</evidence>
<dbReference type="PANTHER" id="PTHR30136">
    <property type="entry name" value="HELIX-TURN-HELIX TRANSCRIPTIONAL REGULATOR, ICLR FAMILY"/>
    <property type="match status" value="1"/>
</dbReference>
<evidence type="ECO:0000313" key="7">
    <source>
        <dbReference type="Proteomes" id="UP001165287"/>
    </source>
</evidence>
<evidence type="ECO:0000259" key="5">
    <source>
        <dbReference type="PROSITE" id="PS51078"/>
    </source>
</evidence>
<keyword evidence="2" id="KW-0238">DNA-binding</keyword>
<dbReference type="InterPro" id="IPR029016">
    <property type="entry name" value="GAF-like_dom_sf"/>
</dbReference>
<gene>
    <name evidence="6" type="ORF">K9V48_22430</name>
</gene>
<evidence type="ECO:0000256" key="2">
    <source>
        <dbReference type="ARBA" id="ARBA00023125"/>
    </source>
</evidence>
<dbReference type="InterPro" id="IPR005471">
    <property type="entry name" value="Tscrpt_reg_IclR_N"/>
</dbReference>
<proteinExistence type="predicted"/>
<dbReference type="PROSITE" id="PS51078">
    <property type="entry name" value="ICLR_ED"/>
    <property type="match status" value="1"/>
</dbReference>
<dbReference type="Proteomes" id="UP001165287">
    <property type="component" value="Unassembled WGS sequence"/>
</dbReference>
<dbReference type="InterPro" id="IPR036390">
    <property type="entry name" value="WH_DNA-bd_sf"/>
</dbReference>
<dbReference type="Gene3D" id="3.30.450.40">
    <property type="match status" value="1"/>
</dbReference>
<evidence type="ECO:0000256" key="1">
    <source>
        <dbReference type="ARBA" id="ARBA00023015"/>
    </source>
</evidence>
<sequence>MAGVIHKSMTLLALLKPKDGKEEWSTTEISRELTIPIQTVHRLLNCLCEVGFAVQNRETRKFRLGFKIMELGLSVRENRAVRSASLPFLIKLSNETKESVYLSIAEGSEGVIIDCVNSLNPIYNCNTDVEGKRLPLSVDAANKVILANVNLSLRDKIITELINQNVVKDRNNLETELRTIKNYRFALSYGEKIVRMTSIAAPIFS</sequence>
<dbReference type="Pfam" id="PF01614">
    <property type="entry name" value="IclR_C"/>
    <property type="match status" value="1"/>
</dbReference>
<evidence type="ECO:0000313" key="6">
    <source>
        <dbReference type="EMBL" id="MBZ5752915.1"/>
    </source>
</evidence>
<feature type="domain" description="HTH iclR-type" evidence="4">
    <location>
        <begin position="2"/>
        <end position="66"/>
    </location>
</feature>
<dbReference type="SMART" id="SM00346">
    <property type="entry name" value="HTH_ICLR"/>
    <property type="match status" value="1"/>
</dbReference>
<evidence type="ECO:0000256" key="3">
    <source>
        <dbReference type="ARBA" id="ARBA00023163"/>
    </source>
</evidence>
<keyword evidence="1" id="KW-0805">Transcription regulation</keyword>
<dbReference type="SUPFAM" id="SSF46785">
    <property type="entry name" value="Winged helix' DNA-binding domain"/>
    <property type="match status" value="1"/>
</dbReference>
<dbReference type="InterPro" id="IPR050707">
    <property type="entry name" value="HTH_MetabolicPath_Reg"/>
</dbReference>
<dbReference type="SUPFAM" id="SSF55781">
    <property type="entry name" value="GAF domain-like"/>
    <property type="match status" value="1"/>
</dbReference>
<dbReference type="PANTHER" id="PTHR30136:SF24">
    <property type="entry name" value="HTH-TYPE TRANSCRIPTIONAL REPRESSOR ALLR"/>
    <property type="match status" value="1"/>
</dbReference>